<sequence length="334" mass="38397">MESIYIKGRGYVLKSDPWIEDGNLVMITDANPTAFRVHRGVLARHSEVFNDMLKLPQPKEDAETFERCQVVSIYDSPVALGNLFKALYDGPNFSNSCREDFFNLASILRLSTKYFISHLRRQAIDFLAQTWGVTLEGHDLMVETALSAPRDSDFTYPYVHPMHLLNLARETNAQLLVPAAFYFLSLYTLSDILKADHPKLLVDHIAKPSSQITPTDVMYYSLVYQQRLQYIETFLHTFCAERAAHPICSEAQACSKGFARMLSSLHRSWNLRTGVLHFILQTIRKVQNDRTLCSLCRNNFEREASIFRQNIWDELPQIVSLSSWEKLQAPQKVL</sequence>
<dbReference type="InterPro" id="IPR000210">
    <property type="entry name" value="BTB/POZ_dom"/>
</dbReference>
<dbReference type="Pfam" id="PF00651">
    <property type="entry name" value="BTB"/>
    <property type="match status" value="1"/>
</dbReference>
<organism evidence="2 3">
    <name type="scientific">Psilocybe cf. subviscida</name>
    <dbReference type="NCBI Taxonomy" id="2480587"/>
    <lineage>
        <taxon>Eukaryota</taxon>
        <taxon>Fungi</taxon>
        <taxon>Dikarya</taxon>
        <taxon>Basidiomycota</taxon>
        <taxon>Agaricomycotina</taxon>
        <taxon>Agaricomycetes</taxon>
        <taxon>Agaricomycetidae</taxon>
        <taxon>Agaricales</taxon>
        <taxon>Agaricineae</taxon>
        <taxon>Strophariaceae</taxon>
        <taxon>Psilocybe</taxon>
    </lineage>
</organism>
<evidence type="ECO:0000313" key="2">
    <source>
        <dbReference type="EMBL" id="KAF5315325.1"/>
    </source>
</evidence>
<dbReference type="SUPFAM" id="SSF54695">
    <property type="entry name" value="POZ domain"/>
    <property type="match status" value="1"/>
</dbReference>
<dbReference type="EMBL" id="JAACJJ010000043">
    <property type="protein sequence ID" value="KAF5315325.1"/>
    <property type="molecule type" value="Genomic_DNA"/>
</dbReference>
<evidence type="ECO:0000259" key="1">
    <source>
        <dbReference type="PROSITE" id="PS50097"/>
    </source>
</evidence>
<reference evidence="2 3" key="1">
    <citation type="journal article" date="2020" name="ISME J.">
        <title>Uncovering the hidden diversity of litter-decomposition mechanisms in mushroom-forming fungi.</title>
        <authorList>
            <person name="Floudas D."/>
            <person name="Bentzer J."/>
            <person name="Ahren D."/>
            <person name="Johansson T."/>
            <person name="Persson P."/>
            <person name="Tunlid A."/>
        </authorList>
    </citation>
    <scope>NUCLEOTIDE SEQUENCE [LARGE SCALE GENOMIC DNA]</scope>
    <source>
        <strain evidence="2 3">CBS 101986</strain>
    </source>
</reference>
<dbReference type="OrthoDB" id="2879636at2759"/>
<protein>
    <recommendedName>
        <fullName evidence="1">BTB domain-containing protein</fullName>
    </recommendedName>
</protein>
<dbReference type="Proteomes" id="UP000567179">
    <property type="component" value="Unassembled WGS sequence"/>
</dbReference>
<comment type="caution">
    <text evidence="2">The sequence shown here is derived from an EMBL/GenBank/DDBJ whole genome shotgun (WGS) entry which is preliminary data.</text>
</comment>
<gene>
    <name evidence="2" type="ORF">D9619_006995</name>
</gene>
<feature type="domain" description="BTB" evidence="1">
    <location>
        <begin position="22"/>
        <end position="90"/>
    </location>
</feature>
<dbReference type="Gene3D" id="3.30.710.10">
    <property type="entry name" value="Potassium Channel Kv1.1, Chain A"/>
    <property type="match status" value="1"/>
</dbReference>
<dbReference type="InterPro" id="IPR011333">
    <property type="entry name" value="SKP1/BTB/POZ_sf"/>
</dbReference>
<evidence type="ECO:0000313" key="3">
    <source>
        <dbReference type="Proteomes" id="UP000567179"/>
    </source>
</evidence>
<proteinExistence type="predicted"/>
<name>A0A8H5EWM4_9AGAR</name>
<dbReference type="PROSITE" id="PS50097">
    <property type="entry name" value="BTB"/>
    <property type="match status" value="1"/>
</dbReference>
<dbReference type="CDD" id="cd18186">
    <property type="entry name" value="BTB_POZ_ZBTB_KLHL-like"/>
    <property type="match status" value="1"/>
</dbReference>
<keyword evidence="3" id="KW-1185">Reference proteome</keyword>
<dbReference type="AlphaFoldDB" id="A0A8H5EWM4"/>
<accession>A0A8H5EWM4</accession>